<dbReference type="AlphaFoldDB" id="A0A1V9XIL7"/>
<reference evidence="2 3" key="1">
    <citation type="journal article" date="2017" name="Gigascience">
        <title>Draft genome of the honey bee ectoparasitic mite, Tropilaelaps mercedesae, is shaped by the parasitic life history.</title>
        <authorList>
            <person name="Dong X."/>
            <person name="Armstrong S.D."/>
            <person name="Xia D."/>
            <person name="Makepeace B.L."/>
            <person name="Darby A.C."/>
            <person name="Kadowaki T."/>
        </authorList>
    </citation>
    <scope>NUCLEOTIDE SEQUENCE [LARGE SCALE GENOMIC DNA]</scope>
    <source>
        <strain evidence="2">Wuxi-XJTLU</strain>
    </source>
</reference>
<evidence type="ECO:0000313" key="2">
    <source>
        <dbReference type="EMBL" id="OQR73261.1"/>
    </source>
</evidence>
<feature type="compositionally biased region" description="Polar residues" evidence="1">
    <location>
        <begin position="62"/>
        <end position="71"/>
    </location>
</feature>
<dbReference type="InterPro" id="IPR016197">
    <property type="entry name" value="Chromo-like_dom_sf"/>
</dbReference>
<dbReference type="GO" id="GO:0005694">
    <property type="term" value="C:chromosome"/>
    <property type="evidence" value="ECO:0007669"/>
    <property type="project" value="UniProtKB-ARBA"/>
</dbReference>
<organism evidence="2 3">
    <name type="scientific">Tropilaelaps mercedesae</name>
    <dbReference type="NCBI Taxonomy" id="418985"/>
    <lineage>
        <taxon>Eukaryota</taxon>
        <taxon>Metazoa</taxon>
        <taxon>Ecdysozoa</taxon>
        <taxon>Arthropoda</taxon>
        <taxon>Chelicerata</taxon>
        <taxon>Arachnida</taxon>
        <taxon>Acari</taxon>
        <taxon>Parasitiformes</taxon>
        <taxon>Mesostigmata</taxon>
        <taxon>Gamasina</taxon>
        <taxon>Dermanyssoidea</taxon>
        <taxon>Laelapidae</taxon>
        <taxon>Tropilaelaps</taxon>
    </lineage>
</organism>
<feature type="region of interest" description="Disordered" evidence="1">
    <location>
        <begin position="1"/>
        <end position="26"/>
    </location>
</feature>
<proteinExistence type="predicted"/>
<evidence type="ECO:0000256" key="1">
    <source>
        <dbReference type="SAM" id="MobiDB-lite"/>
    </source>
</evidence>
<dbReference type="Proteomes" id="UP000192247">
    <property type="component" value="Unassembled WGS sequence"/>
</dbReference>
<feature type="region of interest" description="Disordered" evidence="1">
    <location>
        <begin position="89"/>
        <end position="117"/>
    </location>
</feature>
<sequence length="117" mass="13051">MRPGGNATCERVPSAVSAWPDERRHNTWEPEENILDVRLLEAFEAQQAKELLRKRKSKTRDSSASHQQPAQTIYGLGFSCRDCQKDQVGTLEDVDPRRQGPPALRPPAGLAELTQSA</sequence>
<name>A0A1V9XIL7_9ACAR</name>
<dbReference type="EMBL" id="MNPL01010225">
    <property type="protein sequence ID" value="OQR73261.1"/>
    <property type="molecule type" value="Genomic_DNA"/>
</dbReference>
<evidence type="ECO:0008006" key="4">
    <source>
        <dbReference type="Google" id="ProtNLM"/>
    </source>
</evidence>
<keyword evidence="3" id="KW-1185">Reference proteome</keyword>
<comment type="caution">
    <text evidence="2">The sequence shown here is derived from an EMBL/GenBank/DDBJ whole genome shotgun (WGS) entry which is preliminary data.</text>
</comment>
<dbReference type="SUPFAM" id="SSF54160">
    <property type="entry name" value="Chromo domain-like"/>
    <property type="match status" value="1"/>
</dbReference>
<feature type="compositionally biased region" description="Low complexity" evidence="1">
    <location>
        <begin position="100"/>
        <end position="111"/>
    </location>
</feature>
<accession>A0A1V9XIL7</accession>
<protein>
    <recommendedName>
        <fullName evidence="4">Chromo domain-containing protein</fullName>
    </recommendedName>
</protein>
<dbReference type="OrthoDB" id="8192126at2759"/>
<gene>
    <name evidence="2" type="ORF">BIW11_09844</name>
</gene>
<feature type="region of interest" description="Disordered" evidence="1">
    <location>
        <begin position="52"/>
        <end position="71"/>
    </location>
</feature>
<evidence type="ECO:0000313" key="3">
    <source>
        <dbReference type="Proteomes" id="UP000192247"/>
    </source>
</evidence>
<dbReference type="InParanoid" id="A0A1V9XIL7"/>
<dbReference type="Gene3D" id="2.40.50.40">
    <property type="match status" value="1"/>
</dbReference>